<comment type="function">
    <text evidence="6">Induces local and distal defense responses (incompatible hypersensitive reaction) in plants from the solanaceae and cruciferae families. Elicits leaf necrosis and causes the accumulation of pathogenesis-related proteins. Might interact with the lipidic molecules of the plasma membrane.</text>
</comment>
<dbReference type="Proteomes" id="UP001165083">
    <property type="component" value="Unassembled WGS sequence"/>
</dbReference>
<dbReference type="InterPro" id="IPR002200">
    <property type="entry name" value="Elicitin"/>
</dbReference>
<protein>
    <recommendedName>
        <fullName evidence="6">Elicitin</fullName>
    </recommendedName>
</protein>
<dbReference type="AlphaFoldDB" id="A0A9W6TSU5"/>
<comment type="caution">
    <text evidence="7">The sequence shown here is derived from an EMBL/GenBank/DDBJ whole genome shotgun (WGS) entry which is preliminary data.</text>
</comment>
<organism evidence="7 8">
    <name type="scientific">Phytophthora lilii</name>
    <dbReference type="NCBI Taxonomy" id="2077276"/>
    <lineage>
        <taxon>Eukaryota</taxon>
        <taxon>Sar</taxon>
        <taxon>Stramenopiles</taxon>
        <taxon>Oomycota</taxon>
        <taxon>Peronosporomycetes</taxon>
        <taxon>Peronosporales</taxon>
        <taxon>Peronosporaceae</taxon>
        <taxon>Phytophthora</taxon>
    </lineage>
</organism>
<accession>A0A9W6TSU5</accession>
<sequence>MTLVALAEEEKLHVEAVPTTPRITPAAWRPHAIPADGLAESVGIFSASSWWWCQHVCCCIRAIVQHFVFRQLAARTTMSRLLVVVATVAAVANAATCQNLLPALQPLRSSANYSTCQVDASAAAICTSTACASLMAPLAALDLPTCQLSLKGISFNTASLKLLRANSCAQPQQRVDKVSAPNMLLTILRLLKDT</sequence>
<gene>
    <name evidence="7" type="ORF">Plil01_000699900</name>
</gene>
<dbReference type="SUPFAM" id="SSF48647">
    <property type="entry name" value="Fungal elicitin"/>
    <property type="match status" value="1"/>
</dbReference>
<name>A0A9W6TSU5_9STRA</name>
<dbReference type="SMART" id="SM01187">
    <property type="entry name" value="Elicitin"/>
    <property type="match status" value="1"/>
</dbReference>
<comment type="similarity">
    <text evidence="2 6">Belongs to the elicitin family.</text>
</comment>
<dbReference type="Gene3D" id="1.10.239.10">
    <property type="entry name" value="Elicitin domain"/>
    <property type="match status" value="1"/>
</dbReference>
<evidence type="ECO:0000256" key="4">
    <source>
        <dbReference type="ARBA" id="ARBA00022978"/>
    </source>
</evidence>
<reference evidence="7" key="1">
    <citation type="submission" date="2023-04" db="EMBL/GenBank/DDBJ databases">
        <title>Phytophthora lilii NBRC 32176.</title>
        <authorList>
            <person name="Ichikawa N."/>
            <person name="Sato H."/>
            <person name="Tonouchi N."/>
        </authorList>
    </citation>
    <scope>NUCLEOTIDE SEQUENCE</scope>
    <source>
        <strain evidence="7">NBRC 32176</strain>
    </source>
</reference>
<evidence type="ECO:0000256" key="2">
    <source>
        <dbReference type="ARBA" id="ARBA00009544"/>
    </source>
</evidence>
<dbReference type="EMBL" id="BSXW01000322">
    <property type="protein sequence ID" value="GMF18630.1"/>
    <property type="molecule type" value="Genomic_DNA"/>
</dbReference>
<evidence type="ECO:0000313" key="7">
    <source>
        <dbReference type="EMBL" id="GMF18630.1"/>
    </source>
</evidence>
<dbReference type="Pfam" id="PF00964">
    <property type="entry name" value="Elicitin"/>
    <property type="match status" value="1"/>
</dbReference>
<keyword evidence="8" id="KW-1185">Reference proteome</keyword>
<keyword evidence="5 6" id="KW-1015">Disulfide bond</keyword>
<evidence type="ECO:0000256" key="5">
    <source>
        <dbReference type="ARBA" id="ARBA00023157"/>
    </source>
</evidence>
<keyword evidence="4 6" id="KW-0928">Hypersensitive response elicitation</keyword>
<comment type="subcellular location">
    <subcellularLocation>
        <location evidence="1 6">Secreted</location>
    </subcellularLocation>
</comment>
<evidence type="ECO:0000256" key="1">
    <source>
        <dbReference type="ARBA" id="ARBA00004613"/>
    </source>
</evidence>
<keyword evidence="3 6" id="KW-0964">Secreted</keyword>
<dbReference type="GO" id="GO:0052040">
    <property type="term" value="P:symbiont-mediated perturbation of host programmed cell death"/>
    <property type="evidence" value="ECO:0007669"/>
    <property type="project" value="UniProtKB-UniRule"/>
</dbReference>
<evidence type="ECO:0000313" key="8">
    <source>
        <dbReference type="Proteomes" id="UP001165083"/>
    </source>
</evidence>
<dbReference type="OrthoDB" id="128397at2759"/>
<dbReference type="GO" id="GO:0005576">
    <property type="term" value="C:extracellular region"/>
    <property type="evidence" value="ECO:0007669"/>
    <property type="project" value="UniProtKB-SubCell"/>
</dbReference>
<dbReference type="InterPro" id="IPR036470">
    <property type="entry name" value="Elicitin_sf"/>
</dbReference>
<evidence type="ECO:0000256" key="3">
    <source>
        <dbReference type="ARBA" id="ARBA00022525"/>
    </source>
</evidence>
<proteinExistence type="inferred from homology"/>
<evidence type="ECO:0000256" key="6">
    <source>
        <dbReference type="RuleBase" id="RU368111"/>
    </source>
</evidence>